<dbReference type="SUPFAM" id="SSF56300">
    <property type="entry name" value="Metallo-dependent phosphatases"/>
    <property type="match status" value="1"/>
</dbReference>
<keyword evidence="4" id="KW-1185">Reference proteome</keyword>
<evidence type="ECO:0000256" key="1">
    <source>
        <dbReference type="SAM" id="MobiDB-lite"/>
    </source>
</evidence>
<evidence type="ECO:0000259" key="2">
    <source>
        <dbReference type="Pfam" id="PF00149"/>
    </source>
</evidence>
<comment type="caution">
    <text evidence="3">The sequence shown here is derived from an EMBL/GenBank/DDBJ whole genome shotgun (WGS) entry which is preliminary data.</text>
</comment>
<dbReference type="AlphaFoldDB" id="A0AAV9IRV5"/>
<feature type="region of interest" description="Disordered" evidence="1">
    <location>
        <begin position="288"/>
        <end position="331"/>
    </location>
</feature>
<dbReference type="GO" id="GO:0016787">
    <property type="term" value="F:hydrolase activity"/>
    <property type="evidence" value="ECO:0007669"/>
    <property type="project" value="InterPro"/>
</dbReference>
<dbReference type="PANTHER" id="PTHR46546:SF4">
    <property type="entry name" value="SHEWANELLA-LIKE PROTEIN PHOSPHATASE 1"/>
    <property type="match status" value="1"/>
</dbReference>
<dbReference type="Pfam" id="PF00149">
    <property type="entry name" value="Metallophos"/>
    <property type="match status" value="1"/>
</dbReference>
<dbReference type="InterPro" id="IPR004843">
    <property type="entry name" value="Calcineurin-like_PHP"/>
</dbReference>
<feature type="domain" description="Calcineurin-like phosphoesterase" evidence="2">
    <location>
        <begin position="90"/>
        <end position="194"/>
    </location>
</feature>
<evidence type="ECO:0000313" key="4">
    <source>
        <dbReference type="Proteomes" id="UP001301350"/>
    </source>
</evidence>
<dbReference type="Proteomes" id="UP001301350">
    <property type="component" value="Unassembled WGS sequence"/>
</dbReference>
<dbReference type="PANTHER" id="PTHR46546">
    <property type="entry name" value="SHEWANELLA-LIKE PROTEIN PHOSPHATASE 1"/>
    <property type="match status" value="1"/>
</dbReference>
<dbReference type="InterPro" id="IPR029052">
    <property type="entry name" value="Metallo-depent_PP-like"/>
</dbReference>
<gene>
    <name evidence="3" type="ORF">CDCA_CDCA03G0831</name>
</gene>
<dbReference type="Gene3D" id="3.60.21.10">
    <property type="match status" value="1"/>
</dbReference>
<evidence type="ECO:0000313" key="3">
    <source>
        <dbReference type="EMBL" id="KAK4534806.1"/>
    </source>
</evidence>
<proteinExistence type="predicted"/>
<protein>
    <recommendedName>
        <fullName evidence="2">Calcineurin-like phosphoesterase domain-containing protein</fullName>
    </recommendedName>
</protein>
<name>A0AAV9IRV5_CYACA</name>
<organism evidence="3 4">
    <name type="scientific">Cyanidium caldarium</name>
    <name type="common">Red alga</name>
    <dbReference type="NCBI Taxonomy" id="2771"/>
    <lineage>
        <taxon>Eukaryota</taxon>
        <taxon>Rhodophyta</taxon>
        <taxon>Bangiophyceae</taxon>
        <taxon>Cyanidiales</taxon>
        <taxon>Cyanidiaceae</taxon>
        <taxon>Cyanidium</taxon>
    </lineage>
</organism>
<reference evidence="3 4" key="1">
    <citation type="submission" date="2022-07" db="EMBL/GenBank/DDBJ databases">
        <title>Genome-wide signatures of adaptation to extreme environments.</title>
        <authorList>
            <person name="Cho C.H."/>
            <person name="Yoon H.S."/>
        </authorList>
    </citation>
    <scope>NUCLEOTIDE SEQUENCE [LARGE SCALE GENOMIC DNA]</scope>
    <source>
        <strain evidence="3 4">DBV 063 E5</strain>
    </source>
</reference>
<accession>A0AAV9IRV5</accession>
<sequence length="443" mass="48618">MRRSAGRPFSPLFMSSIWPRRPAGRLVHHLDVPLLMRQWTWAWRGVWRALGWTPLALALSLGERAAVPPWSAPAPGVSASPITRVPAAARVIAVGDVHGDLTALRRCLRLAGVIDDEDRWSGGDAVVVQVGDVLDRGDQERAALHYLDDLHGSAQQAGGAVYRLLGNHEVMNVDGDFRYVTAGGFAEFQRRDRELAGTAMRQAYRAVLSPQEREHIRRMPRPMRDRAIALAPGAPTACKLADRGVLVLVVGDTLFVHGGLRPEHIAYGLERLNAETAAWMRRVRIDEPSKEAPSVQATDAAGESGNSPAMPPPATDDPVGTSPIKRGRARRRTDALEKPWFLRGSGSPIWMRHYSTPYLPPDSEACQLLNDTLRQAGLQRMVVGHTPQRGINSACGGRVWRVDTGMSAAYGGVSEALELYPDGRVYVWSDTGRRLEADERSVK</sequence>
<dbReference type="EMBL" id="JANCYW010000003">
    <property type="protein sequence ID" value="KAK4534806.1"/>
    <property type="molecule type" value="Genomic_DNA"/>
</dbReference>